<dbReference type="SMART" id="SM00228">
    <property type="entry name" value="PDZ"/>
    <property type="match status" value="1"/>
</dbReference>
<dbReference type="SMART" id="SM00245">
    <property type="entry name" value="TSPc"/>
    <property type="match status" value="1"/>
</dbReference>
<comment type="caution">
    <text evidence="9">The sequence shown here is derived from an EMBL/GenBank/DDBJ whole genome shotgun (WGS) entry which is preliminary data.</text>
</comment>
<dbReference type="Gene3D" id="2.30.42.10">
    <property type="match status" value="1"/>
</dbReference>
<dbReference type="GeneID" id="97905302"/>
<dbReference type="CDD" id="cd06782">
    <property type="entry name" value="cpPDZ_CPP-like"/>
    <property type="match status" value="1"/>
</dbReference>
<dbReference type="PANTHER" id="PTHR32060:SF22">
    <property type="entry name" value="CARBOXYL-TERMINAL-PROCESSING PEPTIDASE 3, CHLOROPLASTIC"/>
    <property type="match status" value="1"/>
</dbReference>
<dbReference type="Gene3D" id="3.90.226.10">
    <property type="entry name" value="2-enoyl-CoA Hydratase, Chain A, domain 1"/>
    <property type="match status" value="1"/>
</dbReference>
<dbReference type="GO" id="GO:0004175">
    <property type="term" value="F:endopeptidase activity"/>
    <property type="evidence" value="ECO:0007669"/>
    <property type="project" value="TreeGrafter"/>
</dbReference>
<evidence type="ECO:0000313" key="9">
    <source>
        <dbReference type="EMBL" id="KWS06340.1"/>
    </source>
</evidence>
<evidence type="ECO:0000256" key="1">
    <source>
        <dbReference type="ARBA" id="ARBA00009179"/>
    </source>
</evidence>
<proteinExistence type="inferred from homology"/>
<dbReference type="Pfam" id="PF11818">
    <property type="entry name" value="DUF3340"/>
    <property type="match status" value="1"/>
</dbReference>
<feature type="compositionally biased region" description="Basic and acidic residues" evidence="6">
    <location>
        <begin position="634"/>
        <end position="656"/>
    </location>
</feature>
<evidence type="ECO:0000256" key="6">
    <source>
        <dbReference type="SAM" id="MobiDB-lite"/>
    </source>
</evidence>
<dbReference type="OrthoDB" id="9812068at2"/>
<feature type="region of interest" description="Disordered" evidence="6">
    <location>
        <begin position="634"/>
        <end position="678"/>
    </location>
</feature>
<comment type="similarity">
    <text evidence="1 5">Belongs to the peptidase S41A family.</text>
</comment>
<dbReference type="Pfam" id="PF03572">
    <property type="entry name" value="Peptidase_S41"/>
    <property type="match status" value="1"/>
</dbReference>
<dbReference type="SUPFAM" id="SSF52096">
    <property type="entry name" value="ClpP/crotonase"/>
    <property type="match status" value="1"/>
</dbReference>
<dbReference type="CDD" id="cd07560">
    <property type="entry name" value="Peptidase_S41_CPP"/>
    <property type="match status" value="1"/>
</dbReference>
<evidence type="ECO:0000256" key="2">
    <source>
        <dbReference type="ARBA" id="ARBA00022670"/>
    </source>
</evidence>
<keyword evidence="3 5" id="KW-0378">Hydrolase</keyword>
<dbReference type="InterPro" id="IPR001478">
    <property type="entry name" value="PDZ"/>
</dbReference>
<reference evidence="9 10" key="1">
    <citation type="journal article" date="2014" name="Genome Announc.">
        <title>Draft Genome Sequence of Lysobacter capsici AZ78, a Bacterium Antagonistic to Plant-Pathogenic Oomycetes.</title>
        <authorList>
            <person name="Puopolo G."/>
            <person name="Sonego P."/>
            <person name="Engelen K."/>
            <person name="Pertot I."/>
        </authorList>
    </citation>
    <scope>NUCLEOTIDE SEQUENCE [LARGE SCALE GENOMIC DNA]</scope>
    <source>
        <strain evidence="9 10">AZ78</strain>
    </source>
</reference>
<feature type="chain" id="PRO_5007131886" evidence="7">
    <location>
        <begin position="25"/>
        <end position="733"/>
    </location>
</feature>
<evidence type="ECO:0000313" key="10">
    <source>
        <dbReference type="Proteomes" id="UP000023435"/>
    </source>
</evidence>
<dbReference type="GO" id="GO:0007165">
    <property type="term" value="P:signal transduction"/>
    <property type="evidence" value="ECO:0007669"/>
    <property type="project" value="TreeGrafter"/>
</dbReference>
<keyword evidence="7" id="KW-0732">Signal</keyword>
<evidence type="ECO:0000256" key="4">
    <source>
        <dbReference type="ARBA" id="ARBA00022825"/>
    </source>
</evidence>
<keyword evidence="4 5" id="KW-0720">Serine protease</keyword>
<keyword evidence="2 5" id="KW-0645">Protease</keyword>
<feature type="domain" description="PDZ" evidence="8">
    <location>
        <begin position="244"/>
        <end position="317"/>
    </location>
</feature>
<dbReference type="Proteomes" id="UP000023435">
    <property type="component" value="Unassembled WGS sequence"/>
</dbReference>
<feature type="signal peptide" evidence="7">
    <location>
        <begin position="1"/>
        <end position="24"/>
    </location>
</feature>
<accession>A0A108UC26</accession>
<dbReference type="InterPro" id="IPR036034">
    <property type="entry name" value="PDZ_sf"/>
</dbReference>
<dbReference type="InterPro" id="IPR040573">
    <property type="entry name" value="TSP_N"/>
</dbReference>
<dbReference type="Pfam" id="PF00595">
    <property type="entry name" value="PDZ"/>
    <property type="match status" value="1"/>
</dbReference>
<dbReference type="NCBIfam" id="TIGR00225">
    <property type="entry name" value="prc"/>
    <property type="match status" value="1"/>
</dbReference>
<evidence type="ECO:0000259" key="8">
    <source>
        <dbReference type="PROSITE" id="PS50106"/>
    </source>
</evidence>
<dbReference type="PANTHER" id="PTHR32060">
    <property type="entry name" value="TAIL-SPECIFIC PROTEASE"/>
    <property type="match status" value="1"/>
</dbReference>
<dbReference type="RefSeq" id="WP_036106312.1">
    <property type="nucleotide sequence ID" value="NZ_JAJA02000001.1"/>
</dbReference>
<keyword evidence="10" id="KW-1185">Reference proteome</keyword>
<dbReference type="AlphaFoldDB" id="A0A108UC26"/>
<dbReference type="GO" id="GO:0008236">
    <property type="term" value="F:serine-type peptidase activity"/>
    <property type="evidence" value="ECO:0007669"/>
    <property type="project" value="UniProtKB-KW"/>
</dbReference>
<dbReference type="FunFam" id="3.90.226.10:FF:000090">
    <property type="entry name" value="Tail-specific protease"/>
    <property type="match status" value="1"/>
</dbReference>
<dbReference type="Pfam" id="PF17804">
    <property type="entry name" value="TSP_NTD"/>
    <property type="match status" value="1"/>
</dbReference>
<sequence>MTLKNTRTLTLLAGLLLTAPLALLARPDAAGAGGLPNAPTADQSTAAQMVYGLLSDSRYAYRPRALDDALSADMYKRYLESLDAGKQFFTAADIAKFDVYKTKLDDAIKSGDLSPAYTIFAAYKQRVDERVAYARGLLKQPGNFDFTGKDRYDYDRKDAPWVADTAALDALWKQSVRNDWLRLKLAGKKNDDIAKTLDKRYANLAKGIGEIKGEDLFQTFVNSYANAIDPHTDYLTPKSAENFNMTMSLSLDGIGALLQKQDDVVAIREVIPGGPAARSSLLKPGDRIVGVGQGESGAMEDVIGWRIDDVVAKIRGAKGTKVRLDMIPAEAGLDSKPNRIVLVRDKVRLEDQAAKSEIINVPPADGAPAKRIGVIKLPGFYQDFEGRRKNANDYASATRDVAKLLTKLRADKVDGVVLDLRNNGGGSLNEAVELTGLFIDRGPVVQVREAGGRVQVDSDTDSGIAWEGPLAVLINRGSASASEIFAGAIQDYGRGLVIGETTFGKGTVQNLADLDRWPANEGPRFGQVKLTIAQFFRVSGGSTQHKGVVPDIAFPVSVDATEYGESTYDNALPWTKIAAVPHTSYGNFAPLLPKLESLHSSRIVGDKEFQWWSQDVAEFREERAKKWISLNEVERRAERDREDGKRKQRQAERKQLGLDLDPLGDDSNDDGLAASERDIAKDAAREKLAEKRPDPLLRESAAILADAVRLLNADRKLSAQVLPTATAPGHWAD</sequence>
<organism evidence="9 10">
    <name type="scientific">Lysobacter capsici AZ78</name>
    <dbReference type="NCBI Taxonomy" id="1444315"/>
    <lineage>
        <taxon>Bacteria</taxon>
        <taxon>Pseudomonadati</taxon>
        <taxon>Pseudomonadota</taxon>
        <taxon>Gammaproteobacteria</taxon>
        <taxon>Lysobacterales</taxon>
        <taxon>Lysobacteraceae</taxon>
        <taxon>Lysobacter</taxon>
    </lineage>
</organism>
<dbReference type="GO" id="GO:0006508">
    <property type="term" value="P:proteolysis"/>
    <property type="evidence" value="ECO:0007669"/>
    <property type="project" value="UniProtKB-KW"/>
</dbReference>
<dbReference type="GO" id="GO:0030288">
    <property type="term" value="C:outer membrane-bounded periplasmic space"/>
    <property type="evidence" value="ECO:0007669"/>
    <property type="project" value="TreeGrafter"/>
</dbReference>
<evidence type="ECO:0000256" key="7">
    <source>
        <dbReference type="SAM" id="SignalP"/>
    </source>
</evidence>
<dbReference type="EMBL" id="JAJA02000001">
    <property type="protein sequence ID" value="KWS06340.1"/>
    <property type="molecule type" value="Genomic_DNA"/>
</dbReference>
<evidence type="ECO:0000256" key="3">
    <source>
        <dbReference type="ARBA" id="ARBA00022801"/>
    </source>
</evidence>
<evidence type="ECO:0000256" key="5">
    <source>
        <dbReference type="RuleBase" id="RU004404"/>
    </source>
</evidence>
<dbReference type="InterPro" id="IPR005151">
    <property type="entry name" value="Tail-specific_protease"/>
</dbReference>
<protein>
    <submittedName>
        <fullName evidence="9">Tail-specific protease</fullName>
    </submittedName>
</protein>
<name>A0A108UC26_9GAMM</name>
<dbReference type="SUPFAM" id="SSF50156">
    <property type="entry name" value="PDZ domain-like"/>
    <property type="match status" value="1"/>
</dbReference>
<dbReference type="InterPro" id="IPR020992">
    <property type="entry name" value="Tail_Prtase_C"/>
</dbReference>
<gene>
    <name evidence="9" type="ORF">AZ78_3895</name>
</gene>
<dbReference type="InterPro" id="IPR029045">
    <property type="entry name" value="ClpP/crotonase-like_dom_sf"/>
</dbReference>
<dbReference type="InterPro" id="IPR004447">
    <property type="entry name" value="Peptidase_S41A"/>
</dbReference>
<dbReference type="PROSITE" id="PS50106">
    <property type="entry name" value="PDZ"/>
    <property type="match status" value="1"/>
</dbReference>